<dbReference type="AlphaFoldDB" id="A0A927DAX6"/>
<evidence type="ECO:0008006" key="4">
    <source>
        <dbReference type="Google" id="ProtNLM"/>
    </source>
</evidence>
<feature type="chain" id="PRO_5037664543" description="Excinuclease ABC subunit B" evidence="1">
    <location>
        <begin position="17"/>
        <end position="142"/>
    </location>
</feature>
<organism evidence="2 3">
    <name type="scientific">Sulfitobacter aestuariivivens</name>
    <dbReference type="NCBI Taxonomy" id="2766981"/>
    <lineage>
        <taxon>Bacteria</taxon>
        <taxon>Pseudomonadati</taxon>
        <taxon>Pseudomonadota</taxon>
        <taxon>Alphaproteobacteria</taxon>
        <taxon>Rhodobacterales</taxon>
        <taxon>Roseobacteraceae</taxon>
        <taxon>Sulfitobacter</taxon>
    </lineage>
</organism>
<evidence type="ECO:0000313" key="3">
    <source>
        <dbReference type="Proteomes" id="UP000635142"/>
    </source>
</evidence>
<keyword evidence="3" id="KW-1185">Reference proteome</keyword>
<evidence type="ECO:0000256" key="1">
    <source>
        <dbReference type="SAM" id="SignalP"/>
    </source>
</evidence>
<sequence length="142" mass="15013">MRMLIALLLLTGPAHAWTFTPGAICTLEHQTTDVAVTLTYDPSGPLYTIAFERTAAFPVAPTFSILFDGPAALQIGTNRHVLSGSDTRLSVADSGFGNVLNGLQFNIEMRALIGNETLRIPLVGAAEPVAAFRACEDAVPTA</sequence>
<reference evidence="2" key="1">
    <citation type="submission" date="2020-08" db="EMBL/GenBank/DDBJ databases">
        <title>Sulfitobacter aestuariivivens sp. nov., isolated from a tidal flat.</title>
        <authorList>
            <person name="Park S."/>
            <person name="Yoon J.-H."/>
        </authorList>
    </citation>
    <scope>NUCLEOTIDE SEQUENCE</scope>
    <source>
        <strain evidence="2">TSTF-M16</strain>
    </source>
</reference>
<feature type="signal peptide" evidence="1">
    <location>
        <begin position="1"/>
        <end position="16"/>
    </location>
</feature>
<name>A0A927DAX6_9RHOB</name>
<gene>
    <name evidence="2" type="ORF">H9Q16_18390</name>
</gene>
<protein>
    <recommendedName>
        <fullName evidence="4">Excinuclease ABC subunit B</fullName>
    </recommendedName>
</protein>
<evidence type="ECO:0000313" key="2">
    <source>
        <dbReference type="EMBL" id="MBD3665911.1"/>
    </source>
</evidence>
<keyword evidence="1" id="KW-0732">Signal</keyword>
<dbReference type="Proteomes" id="UP000635142">
    <property type="component" value="Unassembled WGS sequence"/>
</dbReference>
<dbReference type="EMBL" id="JACTAG010000003">
    <property type="protein sequence ID" value="MBD3665911.1"/>
    <property type="molecule type" value="Genomic_DNA"/>
</dbReference>
<accession>A0A927DAX6</accession>
<proteinExistence type="predicted"/>
<comment type="caution">
    <text evidence="2">The sequence shown here is derived from an EMBL/GenBank/DDBJ whole genome shotgun (WGS) entry which is preliminary data.</text>
</comment>